<evidence type="ECO:0000256" key="4">
    <source>
        <dbReference type="ARBA" id="ARBA00034320"/>
    </source>
</evidence>
<protein>
    <submittedName>
        <fullName evidence="8">Cobalamin biosynthesis protein CobW</fullName>
    </submittedName>
</protein>
<dbReference type="CDD" id="cd03112">
    <property type="entry name" value="CobW-like"/>
    <property type="match status" value="1"/>
</dbReference>
<evidence type="ECO:0000259" key="6">
    <source>
        <dbReference type="Pfam" id="PF02492"/>
    </source>
</evidence>
<dbReference type="GO" id="GO:0000166">
    <property type="term" value="F:nucleotide binding"/>
    <property type="evidence" value="ECO:0007669"/>
    <property type="project" value="UniProtKB-KW"/>
</dbReference>
<keyword evidence="2" id="KW-0378">Hydrolase</keyword>
<name>A0A3G1KYH9_FORW1</name>
<proteinExistence type="inferred from homology"/>
<evidence type="ECO:0000256" key="5">
    <source>
        <dbReference type="ARBA" id="ARBA00049117"/>
    </source>
</evidence>
<evidence type="ECO:0000256" key="3">
    <source>
        <dbReference type="ARBA" id="ARBA00023186"/>
    </source>
</evidence>
<dbReference type="AlphaFoldDB" id="A0A3G1KYH9"/>
<comment type="catalytic activity">
    <reaction evidence="5">
        <text>GTP + H2O = GDP + phosphate + H(+)</text>
        <dbReference type="Rhea" id="RHEA:19669"/>
        <dbReference type="ChEBI" id="CHEBI:15377"/>
        <dbReference type="ChEBI" id="CHEBI:15378"/>
        <dbReference type="ChEBI" id="CHEBI:37565"/>
        <dbReference type="ChEBI" id="CHEBI:43474"/>
        <dbReference type="ChEBI" id="CHEBI:58189"/>
    </reaction>
    <physiologicalReaction direction="left-to-right" evidence="5">
        <dbReference type="Rhea" id="RHEA:19670"/>
    </physiologicalReaction>
</comment>
<dbReference type="InterPro" id="IPR003495">
    <property type="entry name" value="CobW/HypB/UreG_nucleotide-bd"/>
</dbReference>
<accession>A0A3G1KYH9</accession>
<dbReference type="InterPro" id="IPR036627">
    <property type="entry name" value="CobW-likC_sf"/>
</dbReference>
<keyword evidence="9" id="KW-1185">Reference proteome</keyword>
<dbReference type="PANTHER" id="PTHR13748">
    <property type="entry name" value="COBW-RELATED"/>
    <property type="match status" value="1"/>
</dbReference>
<evidence type="ECO:0000313" key="9">
    <source>
        <dbReference type="Proteomes" id="UP000323521"/>
    </source>
</evidence>
<dbReference type="KEGG" id="fwa:DCMF_24800"/>
<comment type="similarity">
    <text evidence="4">Belongs to the SIMIBI class G3E GTPase family. ZNG1 subfamily.</text>
</comment>
<dbReference type="EMBL" id="CP017634">
    <property type="protein sequence ID" value="ATW27544.1"/>
    <property type="molecule type" value="Genomic_DNA"/>
</dbReference>
<dbReference type="PANTHER" id="PTHR13748:SF62">
    <property type="entry name" value="COBW DOMAIN-CONTAINING PROTEIN"/>
    <property type="match status" value="1"/>
</dbReference>
<dbReference type="GO" id="GO:0005737">
    <property type="term" value="C:cytoplasm"/>
    <property type="evidence" value="ECO:0007669"/>
    <property type="project" value="TreeGrafter"/>
</dbReference>
<dbReference type="RefSeq" id="WP_148136914.1">
    <property type="nucleotide sequence ID" value="NZ_CP017634.1"/>
</dbReference>
<dbReference type="InterPro" id="IPR011629">
    <property type="entry name" value="CobW-like_C"/>
</dbReference>
<organism evidence="8 9">
    <name type="scientific">Formimonas warabiya</name>
    <dbReference type="NCBI Taxonomy" id="1761012"/>
    <lineage>
        <taxon>Bacteria</taxon>
        <taxon>Bacillati</taxon>
        <taxon>Bacillota</taxon>
        <taxon>Clostridia</taxon>
        <taxon>Eubacteriales</taxon>
        <taxon>Peptococcaceae</taxon>
        <taxon>Candidatus Formimonas</taxon>
    </lineage>
</organism>
<dbReference type="Proteomes" id="UP000323521">
    <property type="component" value="Chromosome"/>
</dbReference>
<gene>
    <name evidence="8" type="ORF">DCMF_24800</name>
</gene>
<dbReference type="GO" id="GO:0016787">
    <property type="term" value="F:hydrolase activity"/>
    <property type="evidence" value="ECO:0007669"/>
    <property type="project" value="UniProtKB-KW"/>
</dbReference>
<evidence type="ECO:0000256" key="1">
    <source>
        <dbReference type="ARBA" id="ARBA00022741"/>
    </source>
</evidence>
<dbReference type="OrthoDB" id="9808822at2"/>
<dbReference type="SUPFAM" id="SSF90002">
    <property type="entry name" value="Hypothetical protein YjiA, C-terminal domain"/>
    <property type="match status" value="1"/>
</dbReference>
<dbReference type="Gene3D" id="3.30.1220.10">
    <property type="entry name" value="CobW-like, C-terminal domain"/>
    <property type="match status" value="1"/>
</dbReference>
<feature type="domain" description="CobW C-terminal" evidence="7">
    <location>
        <begin position="227"/>
        <end position="311"/>
    </location>
</feature>
<sequence>MGVKIDIISGFLGAGKTTLIKKLLEEELCREKPVIIENEFGEIGIDGTLLKKSGIEIKEINSGCICCSLVGEFERSIQEVLSRFKPSRIIIEPSGVGKLSEVIKACTSPRIKGLLVLNMVITVVDIQNYQLYLENFGEFFSNQIQHAKTLILSRTQDVSPEEVAAAVKSLHQWNDRAHIVTTPWAQLRAEQLIALAEGKDSLVPGPDPEYHGAHHAHAAHGDKAFEVWSKETPKIFPEKELRRMLEKMDQVSLVGRVLRAKGIVQAGPEQWVQFDFVPREVNIRPVEPDYSGRLCIIGQNLNRKGLANLFQVMD</sequence>
<dbReference type="InterPro" id="IPR051316">
    <property type="entry name" value="Zinc-reg_GTPase_activator"/>
</dbReference>
<keyword evidence="3" id="KW-0143">Chaperone</keyword>
<dbReference type="Gene3D" id="3.40.50.300">
    <property type="entry name" value="P-loop containing nucleotide triphosphate hydrolases"/>
    <property type="match status" value="1"/>
</dbReference>
<keyword evidence="1" id="KW-0547">Nucleotide-binding</keyword>
<evidence type="ECO:0000313" key="8">
    <source>
        <dbReference type="EMBL" id="ATW27544.1"/>
    </source>
</evidence>
<dbReference type="Pfam" id="PF02492">
    <property type="entry name" value="cobW"/>
    <property type="match status" value="1"/>
</dbReference>
<evidence type="ECO:0000256" key="2">
    <source>
        <dbReference type="ARBA" id="ARBA00022801"/>
    </source>
</evidence>
<dbReference type="InterPro" id="IPR027417">
    <property type="entry name" value="P-loop_NTPase"/>
</dbReference>
<feature type="domain" description="CobW/HypB/UreG nucleotide-binding" evidence="6">
    <location>
        <begin position="7"/>
        <end position="180"/>
    </location>
</feature>
<evidence type="ECO:0000259" key="7">
    <source>
        <dbReference type="Pfam" id="PF07683"/>
    </source>
</evidence>
<dbReference type="Pfam" id="PF07683">
    <property type="entry name" value="CobW_C"/>
    <property type="match status" value="1"/>
</dbReference>
<dbReference type="SUPFAM" id="SSF52540">
    <property type="entry name" value="P-loop containing nucleoside triphosphate hydrolases"/>
    <property type="match status" value="1"/>
</dbReference>
<reference evidence="8 9" key="1">
    <citation type="submission" date="2016-10" db="EMBL/GenBank/DDBJ databases">
        <title>Complete Genome Sequence of Peptococcaceae strain DCMF.</title>
        <authorList>
            <person name="Edwards R.J."/>
            <person name="Holland S.I."/>
            <person name="Deshpande N.P."/>
            <person name="Wong Y.K."/>
            <person name="Ertan H."/>
            <person name="Manefield M."/>
            <person name="Russell T.L."/>
            <person name="Lee M.J."/>
        </authorList>
    </citation>
    <scope>NUCLEOTIDE SEQUENCE [LARGE SCALE GENOMIC DNA]</scope>
    <source>
        <strain evidence="8 9">DCMF</strain>
    </source>
</reference>